<comment type="function">
    <text evidence="9">Catalyzes the ATP-dependent phosphorylation of 3-oxo-tetronate to 3-oxo-tetronate 4-phosphate.</text>
</comment>
<comment type="catalytic activity">
    <reaction evidence="8">
        <text>3-dehydro-D-erythronate + ATP = 3-dehydro-4-O-phospho-D-erythronate + ADP + H(+)</text>
        <dbReference type="Rhea" id="RHEA:52556"/>
        <dbReference type="ChEBI" id="CHEBI:15378"/>
        <dbReference type="ChEBI" id="CHEBI:30616"/>
        <dbReference type="ChEBI" id="CHEBI:57958"/>
        <dbReference type="ChEBI" id="CHEBI:136593"/>
        <dbReference type="ChEBI" id="CHEBI:456216"/>
        <dbReference type="EC" id="2.7.1.217"/>
    </reaction>
</comment>
<dbReference type="EC" id="2.7.1.217" evidence="10"/>
<evidence type="ECO:0000256" key="11">
    <source>
        <dbReference type="ARBA" id="ARBA00039461"/>
    </source>
</evidence>
<dbReference type="SUPFAM" id="SSF142764">
    <property type="entry name" value="YgbK-like"/>
    <property type="match status" value="1"/>
</dbReference>
<evidence type="ECO:0000256" key="4">
    <source>
        <dbReference type="ARBA" id="ARBA00022777"/>
    </source>
</evidence>
<evidence type="ECO:0000256" key="10">
    <source>
        <dbReference type="ARBA" id="ARBA00039095"/>
    </source>
</evidence>
<keyword evidence="2" id="KW-0808">Transferase</keyword>
<name>A0AAN1BMT6_RHIET</name>
<keyword evidence="3" id="KW-0547">Nucleotide-binding</keyword>
<evidence type="ECO:0000256" key="8">
    <source>
        <dbReference type="ARBA" id="ARBA00036346"/>
    </source>
</evidence>
<dbReference type="GO" id="GO:0016301">
    <property type="term" value="F:kinase activity"/>
    <property type="evidence" value="ECO:0007669"/>
    <property type="project" value="UniProtKB-KW"/>
</dbReference>
<dbReference type="RefSeq" id="WP_086084293.1">
    <property type="nucleotide sequence ID" value="NZ_CP020911.1"/>
</dbReference>
<comment type="catalytic activity">
    <reaction evidence="7">
        <text>3-dehydro-L-erythronate + ATP = 3-dehydro-4-O-phospho-L-erythronate + ADP + H(+)</text>
        <dbReference type="Rhea" id="RHEA:52552"/>
        <dbReference type="ChEBI" id="CHEBI:15378"/>
        <dbReference type="ChEBI" id="CHEBI:30616"/>
        <dbReference type="ChEBI" id="CHEBI:136592"/>
        <dbReference type="ChEBI" id="CHEBI:136670"/>
        <dbReference type="ChEBI" id="CHEBI:456216"/>
        <dbReference type="EC" id="2.7.1.217"/>
    </reaction>
</comment>
<evidence type="ECO:0000256" key="9">
    <source>
        <dbReference type="ARBA" id="ARBA00037335"/>
    </source>
</evidence>
<dbReference type="InterPro" id="IPR031475">
    <property type="entry name" value="NBD_C"/>
</dbReference>
<proteinExistence type="inferred from homology"/>
<comment type="similarity">
    <text evidence="1">Belongs to the four-carbon acid sugar kinase family.</text>
</comment>
<sequence>MAISLGSIADDYTGASDLANTLTKNGLRTVQTVGIPDPSLSLPDVDAVVVSLKIRSVPASEAVTAATRAERWLRQQGAAHVLYKICSTFDSTDAGNIGPVTEALGEAAGGGGVLVTPAFPETGRTIYLGHLFVGGQPLNESPLKDHPLNPMHDANLVRVLARQSRGTVGLIDLPAIAAGPAAARAKLDALLRTGVTMAIADAIFERDLETLGEIALETPVSTGASGLGLGLARALVRSGRISGRATGEDVVRPVGGLSAIIAGSCSKATLHQIDVAERAMPVLRLDPERLLAAGPDEIAAAISWAGERISAGPVVVAASAAPETVSRLQSQYGREASGHAIETATSIIAAELVERGVRRLVVAGGETSGAAVDKLAIPAFLIGPEIAPGVPVLRTVGNRQSEMLLALKSGNFGGEDFFTAALAMMQ</sequence>
<dbReference type="GO" id="GO:0005524">
    <property type="term" value="F:ATP binding"/>
    <property type="evidence" value="ECO:0007669"/>
    <property type="project" value="UniProtKB-KW"/>
</dbReference>
<evidence type="ECO:0000313" key="15">
    <source>
        <dbReference type="EMBL" id="ARQ14079.1"/>
    </source>
</evidence>
<evidence type="ECO:0000256" key="2">
    <source>
        <dbReference type="ARBA" id="ARBA00022679"/>
    </source>
</evidence>
<protein>
    <recommendedName>
        <fullName evidence="11">3-oxo-tetronate kinase</fullName>
        <ecNumber evidence="10">2.7.1.217</ecNumber>
    </recommendedName>
    <alternativeName>
        <fullName evidence="12">3-dehydrotetronate 4-kinase</fullName>
    </alternativeName>
</protein>
<dbReference type="AlphaFoldDB" id="A0AAN1BMT6"/>
<dbReference type="Pfam" id="PF17042">
    <property type="entry name" value="NBD_C"/>
    <property type="match status" value="1"/>
</dbReference>
<evidence type="ECO:0000256" key="5">
    <source>
        <dbReference type="ARBA" id="ARBA00022840"/>
    </source>
</evidence>
<dbReference type="InterPro" id="IPR042213">
    <property type="entry name" value="NBD_C_sf"/>
</dbReference>
<evidence type="ECO:0000259" key="14">
    <source>
        <dbReference type="Pfam" id="PF17042"/>
    </source>
</evidence>
<gene>
    <name evidence="15" type="ORF">NXC12_PE00484</name>
</gene>
<evidence type="ECO:0000256" key="12">
    <source>
        <dbReference type="ARBA" id="ARBA00041377"/>
    </source>
</evidence>
<keyword evidence="15" id="KW-0614">Plasmid</keyword>
<evidence type="ECO:0000256" key="7">
    <source>
        <dbReference type="ARBA" id="ARBA00035898"/>
    </source>
</evidence>
<dbReference type="InterPro" id="IPR050007">
    <property type="entry name" value="OtnK"/>
</dbReference>
<feature type="domain" description="Four-carbon acid sugar kinase nucleotide binding" evidence="14">
    <location>
        <begin position="259"/>
        <end position="418"/>
    </location>
</feature>
<dbReference type="Proteomes" id="UP000194159">
    <property type="component" value="Plasmid pRetNXC12e"/>
</dbReference>
<dbReference type="InterPro" id="IPR037051">
    <property type="entry name" value="4-carb_acid_sugar_kinase_N_sf"/>
</dbReference>
<accession>A0AAN1BMT6</accession>
<evidence type="ECO:0000256" key="1">
    <source>
        <dbReference type="ARBA" id="ARBA00005715"/>
    </source>
</evidence>
<dbReference type="InterPro" id="IPR010737">
    <property type="entry name" value="4-carb_acid_sugar_kinase_N"/>
</dbReference>
<feature type="domain" description="Four-carbon acid sugar kinase N-terminal" evidence="13">
    <location>
        <begin position="5"/>
        <end position="229"/>
    </location>
</feature>
<evidence type="ECO:0000259" key="13">
    <source>
        <dbReference type="Pfam" id="PF07005"/>
    </source>
</evidence>
<evidence type="ECO:0000256" key="3">
    <source>
        <dbReference type="ARBA" id="ARBA00022741"/>
    </source>
</evidence>
<dbReference type="EMBL" id="CP020911">
    <property type="protein sequence ID" value="ARQ14079.1"/>
    <property type="molecule type" value="Genomic_DNA"/>
</dbReference>
<dbReference type="NCBIfam" id="NF043035">
    <property type="entry name" value="OxoTetrKin"/>
    <property type="match status" value="1"/>
</dbReference>
<dbReference type="Gene3D" id="3.40.980.20">
    <property type="entry name" value="Four-carbon acid sugar kinase, nucleotide binding domain"/>
    <property type="match status" value="1"/>
</dbReference>
<geneLocation type="plasmid" evidence="16">
    <name>pretnxc12e</name>
</geneLocation>
<evidence type="ECO:0000313" key="16">
    <source>
        <dbReference type="Proteomes" id="UP000194159"/>
    </source>
</evidence>
<reference evidence="15 16" key="1">
    <citation type="submission" date="2017-04" db="EMBL/GenBank/DDBJ databases">
        <title>Complete genome sequences of Rhizobium genomic linages associated to common bean (phaseolus vulgaris).</title>
        <authorList>
            <person name="Santamaria R.I."/>
            <person name="Bustos P."/>
            <person name="Perez-Carrascal O."/>
            <person name="Martinez-Flores I."/>
            <person name="Juarez S."/>
            <person name="Lozano L."/>
            <person name="Miranda F."/>
            <person name="Vinuesa P."/>
            <person name="Martinez-Romero E."/>
            <person name="Cevallos M.A."/>
            <person name="Romero D."/>
            <person name="Davila G."/>
            <person name="Gonzalez V."/>
        </authorList>
    </citation>
    <scope>NUCLEOTIDE SEQUENCE [LARGE SCALE GENOMIC DNA]</scope>
    <source>
        <strain evidence="15 16">NXC12</strain>
        <plasmid evidence="16">pretnxc12e</plasmid>
    </source>
</reference>
<evidence type="ECO:0000256" key="6">
    <source>
        <dbReference type="ARBA" id="ARBA00023277"/>
    </source>
</evidence>
<dbReference type="Pfam" id="PF07005">
    <property type="entry name" value="SBD_N"/>
    <property type="match status" value="1"/>
</dbReference>
<dbReference type="Gene3D" id="3.40.50.10840">
    <property type="entry name" value="Putative sugar-binding, N-terminal domain"/>
    <property type="match status" value="1"/>
</dbReference>
<keyword evidence="5" id="KW-0067">ATP-binding</keyword>
<organism evidence="15 16">
    <name type="scientific">Rhizobium etli</name>
    <dbReference type="NCBI Taxonomy" id="29449"/>
    <lineage>
        <taxon>Bacteria</taxon>
        <taxon>Pseudomonadati</taxon>
        <taxon>Pseudomonadota</taxon>
        <taxon>Alphaproteobacteria</taxon>
        <taxon>Hyphomicrobiales</taxon>
        <taxon>Rhizobiaceae</taxon>
        <taxon>Rhizobium/Agrobacterium group</taxon>
        <taxon>Rhizobium</taxon>
    </lineage>
</organism>
<keyword evidence="4" id="KW-0418">Kinase</keyword>
<keyword evidence="6" id="KW-0119">Carbohydrate metabolism</keyword>